<evidence type="ECO:0000313" key="1">
    <source>
        <dbReference type="EMBL" id="HIU51015.1"/>
    </source>
</evidence>
<dbReference type="EMBL" id="DVNH01000001">
    <property type="protein sequence ID" value="HIU51015.1"/>
    <property type="molecule type" value="Genomic_DNA"/>
</dbReference>
<dbReference type="Proteomes" id="UP000824093">
    <property type="component" value="Unassembled WGS sequence"/>
</dbReference>
<gene>
    <name evidence="1" type="ORF">IAB70_00045</name>
</gene>
<reference evidence="1" key="1">
    <citation type="submission" date="2020-10" db="EMBL/GenBank/DDBJ databases">
        <authorList>
            <person name="Gilroy R."/>
        </authorList>
    </citation>
    <scope>NUCLEOTIDE SEQUENCE</scope>
    <source>
        <strain evidence="1">CHK195-15760</strain>
    </source>
</reference>
<protein>
    <submittedName>
        <fullName evidence="1">Sporulation transcriptional regulator SpoIIID</fullName>
    </submittedName>
</protein>
<comment type="caution">
    <text evidence="1">The sequence shown here is derived from an EMBL/GenBank/DDBJ whole genome shotgun (WGS) entry which is preliminary data.</text>
</comment>
<organism evidence="1 2">
    <name type="scientific">Candidatus Merdicola faecigallinarum</name>
    <dbReference type="NCBI Taxonomy" id="2840862"/>
    <lineage>
        <taxon>Bacteria</taxon>
        <taxon>Bacillati</taxon>
        <taxon>Bacillota</taxon>
        <taxon>Clostridia</taxon>
        <taxon>Candidatus Merdicola</taxon>
    </lineage>
</organism>
<evidence type="ECO:0000313" key="2">
    <source>
        <dbReference type="Proteomes" id="UP000824093"/>
    </source>
</evidence>
<reference evidence="1" key="2">
    <citation type="journal article" date="2021" name="PeerJ">
        <title>Extensive microbial diversity within the chicken gut microbiome revealed by metagenomics and culture.</title>
        <authorList>
            <person name="Gilroy R."/>
            <person name="Ravi A."/>
            <person name="Getino M."/>
            <person name="Pursley I."/>
            <person name="Horton D.L."/>
            <person name="Alikhan N.F."/>
            <person name="Baker D."/>
            <person name="Gharbi K."/>
            <person name="Hall N."/>
            <person name="Watson M."/>
            <person name="Adriaenssens E.M."/>
            <person name="Foster-Nyarko E."/>
            <person name="Jarju S."/>
            <person name="Secka A."/>
            <person name="Antonio M."/>
            <person name="Oren A."/>
            <person name="Chaudhuri R.R."/>
            <person name="La Ragione R."/>
            <person name="Hildebrand F."/>
            <person name="Pallen M.J."/>
        </authorList>
    </citation>
    <scope>NUCLEOTIDE SEQUENCE</scope>
    <source>
        <strain evidence="1">CHK195-15760</strain>
    </source>
</reference>
<name>A0A9D1LZS1_9FIRM</name>
<accession>A0A9D1LZS1</accession>
<dbReference type="AlphaFoldDB" id="A0A9D1LZS1"/>
<sequence length="75" mass="8959">MSKRKNKKYDRNTVISVSNYYVGKDTTMVVTAEVKNVPRGSVHYVLEKCKYYSKGLYDEVRQQAEKNKHHRYRNK</sequence>
<proteinExistence type="predicted"/>